<dbReference type="AlphaFoldDB" id="A0A9D2FJK2"/>
<keyword evidence="3" id="KW-1003">Cell membrane</keyword>
<feature type="transmembrane region" description="Helical" evidence="12">
    <location>
        <begin position="86"/>
        <end position="107"/>
    </location>
</feature>
<keyword evidence="4" id="KW-0762">Sugar transport</keyword>
<gene>
    <name evidence="15" type="ORF">H9724_04420</name>
</gene>
<dbReference type="GO" id="GO:0016301">
    <property type="term" value="F:kinase activity"/>
    <property type="evidence" value="ECO:0007669"/>
    <property type="project" value="UniProtKB-KW"/>
</dbReference>
<dbReference type="InterPro" id="IPR050429">
    <property type="entry name" value="PTS_Glucose_EIICBA"/>
</dbReference>
<feature type="active site" description="Phosphocysteine intermediate; for EIIB activity" evidence="11">
    <location>
        <position position="474"/>
    </location>
</feature>
<dbReference type="InterPro" id="IPR013013">
    <property type="entry name" value="PTS_EIIC_1"/>
</dbReference>
<dbReference type="NCBIfam" id="TIGR00826">
    <property type="entry name" value="EIIB_glc"/>
    <property type="match status" value="1"/>
</dbReference>
<keyword evidence="7 12" id="KW-0812">Transmembrane</keyword>
<dbReference type="InterPro" id="IPR001996">
    <property type="entry name" value="PTS_IIB_1"/>
</dbReference>
<dbReference type="Proteomes" id="UP000824105">
    <property type="component" value="Unassembled WGS sequence"/>
</dbReference>
<feature type="transmembrane region" description="Helical" evidence="12">
    <location>
        <begin position="127"/>
        <end position="151"/>
    </location>
</feature>
<evidence type="ECO:0000256" key="7">
    <source>
        <dbReference type="ARBA" id="ARBA00022692"/>
    </source>
</evidence>
<feature type="transmembrane region" description="Helical" evidence="12">
    <location>
        <begin position="277"/>
        <end position="296"/>
    </location>
</feature>
<keyword evidence="5" id="KW-0808">Transferase</keyword>
<evidence type="ECO:0000256" key="3">
    <source>
        <dbReference type="ARBA" id="ARBA00022475"/>
    </source>
</evidence>
<evidence type="ECO:0000256" key="11">
    <source>
        <dbReference type="PROSITE-ProRule" id="PRU00421"/>
    </source>
</evidence>
<evidence type="ECO:0000313" key="16">
    <source>
        <dbReference type="Proteomes" id="UP000824105"/>
    </source>
</evidence>
<evidence type="ECO:0000259" key="14">
    <source>
        <dbReference type="PROSITE" id="PS51103"/>
    </source>
</evidence>
<dbReference type="GO" id="GO:0008982">
    <property type="term" value="F:protein-N(PI)-phosphohistidine-sugar phosphotransferase activity"/>
    <property type="evidence" value="ECO:0007669"/>
    <property type="project" value="InterPro"/>
</dbReference>
<feature type="transmembrane region" description="Helical" evidence="12">
    <location>
        <begin position="47"/>
        <end position="74"/>
    </location>
</feature>
<comment type="caution">
    <text evidence="15">The sequence shown here is derived from an EMBL/GenBank/DDBJ whole genome shotgun (WGS) entry which is preliminary data.</text>
</comment>
<dbReference type="GO" id="GO:0005886">
    <property type="term" value="C:plasma membrane"/>
    <property type="evidence" value="ECO:0007669"/>
    <property type="project" value="UniProtKB-SubCell"/>
</dbReference>
<keyword evidence="2" id="KW-0813">Transport</keyword>
<dbReference type="PANTHER" id="PTHR30009:SF24">
    <property type="entry name" value="PTS SYSTEM, IIBC COMPONENT"/>
    <property type="match status" value="1"/>
</dbReference>
<dbReference type="PROSITE" id="PS01035">
    <property type="entry name" value="PTS_EIIB_TYPE_1_CYS"/>
    <property type="match status" value="1"/>
</dbReference>
<name>A0A9D2FJK2_9FIRM</name>
<organism evidence="15 16">
    <name type="scientific">Candidatus Gemmiger avistercoris</name>
    <dbReference type="NCBI Taxonomy" id="2838606"/>
    <lineage>
        <taxon>Bacteria</taxon>
        <taxon>Bacillati</taxon>
        <taxon>Bacillota</taxon>
        <taxon>Clostridia</taxon>
        <taxon>Eubacteriales</taxon>
        <taxon>Gemmiger</taxon>
    </lineage>
</organism>
<dbReference type="CDD" id="cd00212">
    <property type="entry name" value="PTS_IIB_glc"/>
    <property type="match status" value="1"/>
</dbReference>
<feature type="transmembrane region" description="Helical" evidence="12">
    <location>
        <begin position="383"/>
        <end position="405"/>
    </location>
</feature>
<sequence length="532" mass="57079">MKTKVMDAMQSFSKALIGPVLFLPLAGMIQALSSIMCNTSIVAEGSAIYMIGTFINGGVGTVMSNLGILFCVGITMNLAKKRKADAAFVSLISYLIWLAANSKWLSVAGLMAEGSTASDLYGTGQTIYLGFHVTDMGVFLGMILGVVVAVVHNRFIDTEFKGAFALYGNSKFVFIVMLPIVFVLALVAAYVWPVAAMAINALTGIMSTAGAFGVFLYGFLNRILIPTGLHHLVWSPFLWSSIGDSMIINGELISGAKSVFLALLSDPTAPMSESTRFLTYGLMKTFGVIGVALAFIKTAKKNKKAACKAQVIPSMLTACLVGVTEPLEFSFLFAAPVLWVVYSVMDGLFQTVVYLLDVHVCATNGIIDFLILNLPAGIGRTHWPMYVLVGLVEIVVMYFLFYVLITKLNLKTPGREDGDEVIDLAANAAEVKKQIRAGGKADKAASKKEADAEAARRIIEGLGGADNIVNATNCMTRLRVEVKDPTLVKDKEWFKPTGSAGLVTKGVTIQIIYGPRAGHMVSIVNDALGRDE</sequence>
<comment type="subcellular location">
    <subcellularLocation>
        <location evidence="1">Cell membrane</location>
        <topology evidence="1">Multi-pass membrane protein</topology>
    </subcellularLocation>
</comment>
<evidence type="ECO:0000256" key="4">
    <source>
        <dbReference type="ARBA" id="ARBA00022597"/>
    </source>
</evidence>
<evidence type="ECO:0000256" key="12">
    <source>
        <dbReference type="SAM" id="Phobius"/>
    </source>
</evidence>
<accession>A0A9D2FJK2</accession>
<dbReference type="SUPFAM" id="SSF55604">
    <property type="entry name" value="Glucose permease domain IIB"/>
    <property type="match status" value="1"/>
</dbReference>
<feature type="transmembrane region" description="Helical" evidence="12">
    <location>
        <begin position="232"/>
        <end position="257"/>
    </location>
</feature>
<dbReference type="GO" id="GO:0009401">
    <property type="term" value="P:phosphoenolpyruvate-dependent sugar phosphotransferase system"/>
    <property type="evidence" value="ECO:0007669"/>
    <property type="project" value="UniProtKB-KW"/>
</dbReference>
<feature type="transmembrane region" description="Helical" evidence="12">
    <location>
        <begin position="198"/>
        <end position="220"/>
    </location>
</feature>
<dbReference type="EMBL" id="DXBF01000038">
    <property type="protein sequence ID" value="HIZ61998.1"/>
    <property type="molecule type" value="Genomic_DNA"/>
</dbReference>
<evidence type="ECO:0000256" key="5">
    <source>
        <dbReference type="ARBA" id="ARBA00022679"/>
    </source>
</evidence>
<evidence type="ECO:0000256" key="9">
    <source>
        <dbReference type="ARBA" id="ARBA00022989"/>
    </source>
</evidence>
<dbReference type="InterPro" id="IPR018113">
    <property type="entry name" value="PTrfase_EIIB_Cys"/>
</dbReference>
<keyword evidence="9 12" id="KW-1133">Transmembrane helix</keyword>
<dbReference type="InterPro" id="IPR003352">
    <property type="entry name" value="PTS_EIIC"/>
</dbReference>
<evidence type="ECO:0000256" key="8">
    <source>
        <dbReference type="ARBA" id="ARBA00022777"/>
    </source>
</evidence>
<dbReference type="Gene3D" id="3.30.1360.60">
    <property type="entry name" value="Glucose permease domain IIB"/>
    <property type="match status" value="1"/>
</dbReference>
<keyword evidence="10 12" id="KW-0472">Membrane</keyword>
<evidence type="ECO:0000256" key="1">
    <source>
        <dbReference type="ARBA" id="ARBA00004651"/>
    </source>
</evidence>
<proteinExistence type="predicted"/>
<feature type="domain" description="PTS EIIB type-1" evidence="13">
    <location>
        <begin position="452"/>
        <end position="532"/>
    </location>
</feature>
<dbReference type="InterPro" id="IPR036878">
    <property type="entry name" value="Glu_permease_IIB"/>
</dbReference>
<dbReference type="PROSITE" id="PS51103">
    <property type="entry name" value="PTS_EIIC_TYPE_1"/>
    <property type="match status" value="1"/>
</dbReference>
<dbReference type="GO" id="GO:0090563">
    <property type="term" value="F:protein-phosphocysteine-sugar phosphotransferase activity"/>
    <property type="evidence" value="ECO:0007669"/>
    <property type="project" value="TreeGrafter"/>
</dbReference>
<dbReference type="Pfam" id="PF02378">
    <property type="entry name" value="PTS_EIIC"/>
    <property type="match status" value="1"/>
</dbReference>
<evidence type="ECO:0000256" key="6">
    <source>
        <dbReference type="ARBA" id="ARBA00022683"/>
    </source>
</evidence>
<evidence type="ECO:0000259" key="13">
    <source>
        <dbReference type="PROSITE" id="PS51098"/>
    </source>
</evidence>
<reference evidence="15" key="1">
    <citation type="journal article" date="2021" name="PeerJ">
        <title>Extensive microbial diversity within the chicken gut microbiome revealed by metagenomics and culture.</title>
        <authorList>
            <person name="Gilroy R."/>
            <person name="Ravi A."/>
            <person name="Getino M."/>
            <person name="Pursley I."/>
            <person name="Horton D.L."/>
            <person name="Alikhan N.F."/>
            <person name="Baker D."/>
            <person name="Gharbi K."/>
            <person name="Hall N."/>
            <person name="Watson M."/>
            <person name="Adriaenssens E.M."/>
            <person name="Foster-Nyarko E."/>
            <person name="Jarju S."/>
            <person name="Secka A."/>
            <person name="Antonio M."/>
            <person name="Oren A."/>
            <person name="Chaudhuri R.R."/>
            <person name="La Ragione R."/>
            <person name="Hildebrand F."/>
            <person name="Pallen M.J."/>
        </authorList>
    </citation>
    <scope>NUCLEOTIDE SEQUENCE</scope>
    <source>
        <strain evidence="15">CHK188-11489</strain>
    </source>
</reference>
<feature type="domain" description="PTS EIIC type-1" evidence="14">
    <location>
        <begin position="3"/>
        <end position="417"/>
    </location>
</feature>
<dbReference type="Pfam" id="PF00367">
    <property type="entry name" value="PTS_EIIB"/>
    <property type="match status" value="1"/>
</dbReference>
<dbReference type="PANTHER" id="PTHR30009">
    <property type="entry name" value="CYTOCHROME C-TYPE SYNTHESIS PROTEIN AND PTS TRANSMEMBRANE COMPONENT"/>
    <property type="match status" value="1"/>
</dbReference>
<reference evidence="15" key="2">
    <citation type="submission" date="2021-04" db="EMBL/GenBank/DDBJ databases">
        <authorList>
            <person name="Gilroy R."/>
        </authorList>
    </citation>
    <scope>NUCLEOTIDE SEQUENCE</scope>
    <source>
        <strain evidence="15">CHK188-11489</strain>
    </source>
</reference>
<evidence type="ECO:0000313" key="15">
    <source>
        <dbReference type="EMBL" id="HIZ61998.1"/>
    </source>
</evidence>
<evidence type="ECO:0000256" key="10">
    <source>
        <dbReference type="ARBA" id="ARBA00023136"/>
    </source>
</evidence>
<keyword evidence="6" id="KW-0598">Phosphotransferase system</keyword>
<dbReference type="PROSITE" id="PS51098">
    <property type="entry name" value="PTS_EIIB_TYPE_1"/>
    <property type="match status" value="1"/>
</dbReference>
<keyword evidence="8" id="KW-0418">Kinase</keyword>
<evidence type="ECO:0000256" key="2">
    <source>
        <dbReference type="ARBA" id="ARBA00022448"/>
    </source>
</evidence>
<protein>
    <submittedName>
        <fullName evidence="15">PTS transporter subunit EIIC</fullName>
    </submittedName>
</protein>
<feature type="transmembrane region" description="Helical" evidence="12">
    <location>
        <begin position="172"/>
        <end position="192"/>
    </location>
</feature>